<name>A0AAD4QQA9_9AGAM</name>
<dbReference type="GO" id="GO:0016020">
    <property type="term" value="C:membrane"/>
    <property type="evidence" value="ECO:0007669"/>
    <property type="project" value="UniProtKB-SubCell"/>
</dbReference>
<evidence type="ECO:0000313" key="7">
    <source>
        <dbReference type="Proteomes" id="UP001203297"/>
    </source>
</evidence>
<keyword evidence="4 5" id="KW-0472">Membrane</keyword>
<dbReference type="PANTHER" id="PTHR43461:SF1">
    <property type="entry name" value="TRANSMEMBRANE PROTEIN 256"/>
    <property type="match status" value="1"/>
</dbReference>
<reference evidence="6" key="1">
    <citation type="journal article" date="2022" name="New Phytol.">
        <title>Evolutionary transition to the ectomycorrhizal habit in the genomes of a hyperdiverse lineage of mushroom-forming fungi.</title>
        <authorList>
            <person name="Looney B."/>
            <person name="Miyauchi S."/>
            <person name="Morin E."/>
            <person name="Drula E."/>
            <person name="Courty P.E."/>
            <person name="Kohler A."/>
            <person name="Kuo A."/>
            <person name="LaButti K."/>
            <person name="Pangilinan J."/>
            <person name="Lipzen A."/>
            <person name="Riley R."/>
            <person name="Andreopoulos W."/>
            <person name="He G."/>
            <person name="Johnson J."/>
            <person name="Nolan M."/>
            <person name="Tritt A."/>
            <person name="Barry K.W."/>
            <person name="Grigoriev I.V."/>
            <person name="Nagy L.G."/>
            <person name="Hibbett D."/>
            <person name="Henrissat B."/>
            <person name="Matheny P.B."/>
            <person name="Labbe J."/>
            <person name="Martin F.M."/>
        </authorList>
    </citation>
    <scope>NUCLEOTIDE SEQUENCE</scope>
    <source>
        <strain evidence="6">BPL690</strain>
    </source>
</reference>
<keyword evidence="2 5" id="KW-0812">Transmembrane</keyword>
<comment type="caution">
    <text evidence="6">The sequence shown here is derived from an EMBL/GenBank/DDBJ whole genome shotgun (WGS) entry which is preliminary data.</text>
</comment>
<comment type="subcellular location">
    <subcellularLocation>
        <location evidence="1">Membrane</location>
        <topology evidence="1">Multi-pass membrane protein</topology>
    </subcellularLocation>
</comment>
<keyword evidence="7" id="KW-1185">Reference proteome</keyword>
<dbReference type="Pfam" id="PF04241">
    <property type="entry name" value="DUF423"/>
    <property type="match status" value="1"/>
</dbReference>
<keyword evidence="3 5" id="KW-1133">Transmembrane helix</keyword>
<evidence type="ECO:0000256" key="2">
    <source>
        <dbReference type="ARBA" id="ARBA00022692"/>
    </source>
</evidence>
<dbReference type="EMBL" id="WTXG01000001">
    <property type="protein sequence ID" value="KAI0307753.1"/>
    <property type="molecule type" value="Genomic_DNA"/>
</dbReference>
<evidence type="ECO:0000313" key="6">
    <source>
        <dbReference type="EMBL" id="KAI0307753.1"/>
    </source>
</evidence>
<organism evidence="6 7">
    <name type="scientific">Multifurca ochricompacta</name>
    <dbReference type="NCBI Taxonomy" id="376703"/>
    <lineage>
        <taxon>Eukaryota</taxon>
        <taxon>Fungi</taxon>
        <taxon>Dikarya</taxon>
        <taxon>Basidiomycota</taxon>
        <taxon>Agaricomycotina</taxon>
        <taxon>Agaricomycetes</taxon>
        <taxon>Russulales</taxon>
        <taxon>Russulaceae</taxon>
        <taxon>Multifurca</taxon>
    </lineage>
</organism>
<sequence length="102" mass="10667">MVTGAFGTHVLKNKDGITPDKTSAFATASYYAILNGLSLCIISLHPRFSAHRFAGPAIAAGGFVFSSTIMAVVLDHDRFRALGPVTPLGGTIMIIGYVSLAL</sequence>
<dbReference type="AlphaFoldDB" id="A0AAD4QQA9"/>
<evidence type="ECO:0000256" key="3">
    <source>
        <dbReference type="ARBA" id="ARBA00022989"/>
    </source>
</evidence>
<evidence type="ECO:0000256" key="4">
    <source>
        <dbReference type="ARBA" id="ARBA00023136"/>
    </source>
</evidence>
<evidence type="ECO:0000256" key="1">
    <source>
        <dbReference type="ARBA" id="ARBA00004141"/>
    </source>
</evidence>
<feature type="transmembrane region" description="Helical" evidence="5">
    <location>
        <begin position="53"/>
        <end position="73"/>
    </location>
</feature>
<proteinExistence type="predicted"/>
<dbReference type="PANTHER" id="PTHR43461">
    <property type="entry name" value="TRANSMEMBRANE PROTEIN 256"/>
    <property type="match status" value="1"/>
</dbReference>
<feature type="transmembrane region" description="Helical" evidence="5">
    <location>
        <begin position="28"/>
        <end position="46"/>
    </location>
</feature>
<feature type="transmembrane region" description="Helical" evidence="5">
    <location>
        <begin position="79"/>
        <end position="100"/>
    </location>
</feature>
<accession>A0AAD4QQA9</accession>
<evidence type="ECO:0000256" key="5">
    <source>
        <dbReference type="SAM" id="Phobius"/>
    </source>
</evidence>
<dbReference type="Proteomes" id="UP001203297">
    <property type="component" value="Unassembled WGS sequence"/>
</dbReference>
<dbReference type="InterPro" id="IPR006696">
    <property type="entry name" value="DUF423"/>
</dbReference>
<gene>
    <name evidence="6" type="ORF">B0F90DRAFT_1676881</name>
</gene>
<protein>
    <submittedName>
        <fullName evidence="6">Uncharacterized protein</fullName>
    </submittedName>
</protein>